<evidence type="ECO:0000313" key="2">
    <source>
        <dbReference type="Proteomes" id="UP000055024"/>
    </source>
</evidence>
<accession>A0A0V1HZX7</accession>
<evidence type="ECO:0000313" key="1">
    <source>
        <dbReference type="EMBL" id="KRZ15783.1"/>
    </source>
</evidence>
<dbReference type="AlphaFoldDB" id="A0A0V1HZX7"/>
<dbReference type="Proteomes" id="UP000055024">
    <property type="component" value="Unassembled WGS sequence"/>
</dbReference>
<name>A0A0V1HZX7_9BILA</name>
<protein>
    <submittedName>
        <fullName evidence="1">Uncharacterized protein</fullName>
    </submittedName>
</protein>
<organism evidence="1 2">
    <name type="scientific">Trichinella zimbabwensis</name>
    <dbReference type="NCBI Taxonomy" id="268475"/>
    <lineage>
        <taxon>Eukaryota</taxon>
        <taxon>Metazoa</taxon>
        <taxon>Ecdysozoa</taxon>
        <taxon>Nematoda</taxon>
        <taxon>Enoplea</taxon>
        <taxon>Dorylaimia</taxon>
        <taxon>Trichinellida</taxon>
        <taxon>Trichinellidae</taxon>
        <taxon>Trichinella</taxon>
    </lineage>
</organism>
<keyword evidence="2" id="KW-1185">Reference proteome</keyword>
<gene>
    <name evidence="1" type="ORF">T11_14720</name>
</gene>
<sequence>MKLLLDTQLAKINSSIISLCSNFWSIDICCRRLSICSWCRKHLLQLNTARSWVQCLVVHQNQ</sequence>
<proteinExistence type="predicted"/>
<reference evidence="1 2" key="1">
    <citation type="submission" date="2015-01" db="EMBL/GenBank/DDBJ databases">
        <title>Evolution of Trichinella species and genotypes.</title>
        <authorList>
            <person name="Korhonen P.K."/>
            <person name="Edoardo P."/>
            <person name="Giuseppe L.R."/>
            <person name="Gasser R.B."/>
        </authorList>
    </citation>
    <scope>NUCLEOTIDE SEQUENCE [LARGE SCALE GENOMIC DNA]</scope>
    <source>
        <strain evidence="1">ISS1029</strain>
    </source>
</reference>
<comment type="caution">
    <text evidence="1">The sequence shown here is derived from an EMBL/GenBank/DDBJ whole genome shotgun (WGS) entry which is preliminary data.</text>
</comment>
<dbReference type="EMBL" id="JYDP01000015">
    <property type="protein sequence ID" value="KRZ15783.1"/>
    <property type="molecule type" value="Genomic_DNA"/>
</dbReference>